<evidence type="ECO:0000313" key="4">
    <source>
        <dbReference type="EMBL" id="KAL3802336.1"/>
    </source>
</evidence>
<dbReference type="InterPro" id="IPR041706">
    <property type="entry name" value="YchF_N"/>
</dbReference>
<dbReference type="PRINTS" id="PR00326">
    <property type="entry name" value="GTP1OBG"/>
</dbReference>
<organism evidence="4 5">
    <name type="scientific">Cyclotella cryptica</name>
    <dbReference type="NCBI Taxonomy" id="29204"/>
    <lineage>
        <taxon>Eukaryota</taxon>
        <taxon>Sar</taxon>
        <taxon>Stramenopiles</taxon>
        <taxon>Ochrophyta</taxon>
        <taxon>Bacillariophyta</taxon>
        <taxon>Coscinodiscophyceae</taxon>
        <taxon>Thalassiosirophycidae</taxon>
        <taxon>Stephanodiscales</taxon>
        <taxon>Stephanodiscaceae</taxon>
        <taxon>Cyclotella</taxon>
    </lineage>
</organism>
<sequence length="386" mass="41947">MQVSILIIGIVAALPSGGLSWSLFTPSMPSSTSATFNDRPRRVHQKPVHIQMKVKVALVGLPNVGKSTLFNAIAQKSIAEAKNFPFCTIEPNVTPVPIPDANLLPLANVAKSKKALPANLFLVDVAGLVKGASRGEGLGNKFLATVRECSIIVHVVRCYADNDVIHVDGKVDPVADAEVVNLELLLADLSHVQRRLEKSTCTGEEREVLQKVEIALENGLPAKSIGLSSEEMRLIKSMGLLTLKPVIYAFNVDEEGAMKLAESYMKQLHYCDLATSFFLVVSSKFESELCMKPEGERRDYLESIGLRSEPVLELDEQLSFIRLPLLVKDVLDLALVYTGPGVPPGRSQTTKSHILASPSSVFDLAGKLHGDIQKALCMLKLSMLQA</sequence>
<dbReference type="PANTHER" id="PTHR23305">
    <property type="entry name" value="OBG GTPASE FAMILY"/>
    <property type="match status" value="1"/>
</dbReference>
<dbReference type="AlphaFoldDB" id="A0ABD3QQV6"/>
<dbReference type="InterPro" id="IPR023192">
    <property type="entry name" value="TGS-like_dom_sf"/>
</dbReference>
<dbReference type="EMBL" id="JABMIG020000020">
    <property type="protein sequence ID" value="KAL3802336.1"/>
    <property type="molecule type" value="Genomic_DNA"/>
</dbReference>
<feature type="domain" description="OBG-type G" evidence="3">
    <location>
        <begin position="54"/>
        <end position="301"/>
    </location>
</feature>
<dbReference type="SUPFAM" id="SSF52540">
    <property type="entry name" value="P-loop containing nucleoside triphosphate hydrolases"/>
    <property type="match status" value="1"/>
</dbReference>
<reference evidence="4 5" key="1">
    <citation type="journal article" date="2020" name="G3 (Bethesda)">
        <title>Improved Reference Genome for Cyclotella cryptica CCMP332, a Model for Cell Wall Morphogenesis, Salinity Adaptation, and Lipid Production in Diatoms (Bacillariophyta).</title>
        <authorList>
            <person name="Roberts W.R."/>
            <person name="Downey K.M."/>
            <person name="Ruck E.C."/>
            <person name="Traller J.C."/>
            <person name="Alverson A.J."/>
        </authorList>
    </citation>
    <scope>NUCLEOTIDE SEQUENCE [LARGE SCALE GENOMIC DNA]</scope>
    <source>
        <strain evidence="4 5">CCMP332</strain>
    </source>
</reference>
<keyword evidence="2" id="KW-0067">ATP-binding</keyword>
<evidence type="ECO:0000256" key="1">
    <source>
        <dbReference type="ARBA" id="ARBA00022741"/>
    </source>
</evidence>
<dbReference type="CDD" id="cd01900">
    <property type="entry name" value="YchF"/>
    <property type="match status" value="1"/>
</dbReference>
<dbReference type="InterPro" id="IPR027417">
    <property type="entry name" value="P-loop_NTPase"/>
</dbReference>
<keyword evidence="1" id="KW-0547">Nucleotide-binding</keyword>
<gene>
    <name evidence="4" type="ORF">HJC23_007161</name>
</gene>
<evidence type="ECO:0000256" key="2">
    <source>
        <dbReference type="ARBA" id="ARBA00022840"/>
    </source>
</evidence>
<dbReference type="Pfam" id="PF01926">
    <property type="entry name" value="MMR_HSR1"/>
    <property type="match status" value="1"/>
</dbReference>
<dbReference type="InterPro" id="IPR006073">
    <property type="entry name" value="GTP-bd"/>
</dbReference>
<keyword evidence="5" id="KW-1185">Reference proteome</keyword>
<dbReference type="PROSITE" id="PS51710">
    <property type="entry name" value="G_OBG"/>
    <property type="match status" value="1"/>
</dbReference>
<dbReference type="Gene3D" id="3.10.20.30">
    <property type="match status" value="1"/>
</dbReference>
<dbReference type="FunFam" id="1.10.150.300:FF:000001">
    <property type="entry name" value="Ribosome-binding ATPase YchF"/>
    <property type="match status" value="1"/>
</dbReference>
<protein>
    <recommendedName>
        <fullName evidence="3">OBG-type G domain-containing protein</fullName>
    </recommendedName>
</protein>
<evidence type="ECO:0000313" key="5">
    <source>
        <dbReference type="Proteomes" id="UP001516023"/>
    </source>
</evidence>
<comment type="caution">
    <text evidence="4">The sequence shown here is derived from an EMBL/GenBank/DDBJ whole genome shotgun (WGS) entry which is preliminary data.</text>
</comment>
<dbReference type="InterPro" id="IPR031167">
    <property type="entry name" value="G_OBG"/>
</dbReference>
<dbReference type="Gene3D" id="1.10.150.300">
    <property type="entry name" value="TGS-like domain"/>
    <property type="match status" value="1"/>
</dbReference>
<proteinExistence type="predicted"/>
<evidence type="ECO:0000259" key="3">
    <source>
        <dbReference type="PROSITE" id="PS51710"/>
    </source>
</evidence>
<dbReference type="GO" id="GO:0005524">
    <property type="term" value="F:ATP binding"/>
    <property type="evidence" value="ECO:0007669"/>
    <property type="project" value="UniProtKB-KW"/>
</dbReference>
<dbReference type="Gene3D" id="3.40.50.300">
    <property type="entry name" value="P-loop containing nucleotide triphosphate hydrolases"/>
    <property type="match status" value="1"/>
</dbReference>
<name>A0ABD3QQV6_9STRA</name>
<dbReference type="Proteomes" id="UP001516023">
    <property type="component" value="Unassembled WGS sequence"/>
</dbReference>
<accession>A0ABD3QQV6</accession>
<dbReference type="PANTHER" id="PTHR23305:SF18">
    <property type="entry name" value="OBG-TYPE G DOMAIN-CONTAINING PROTEIN"/>
    <property type="match status" value="1"/>
</dbReference>
<dbReference type="InterPro" id="IPR012675">
    <property type="entry name" value="Beta-grasp_dom_sf"/>
</dbReference>